<dbReference type="PANTHER" id="PTHR11530:SF11">
    <property type="entry name" value="D-ASPARTATE OXIDASE"/>
    <property type="match status" value="1"/>
</dbReference>
<evidence type="ECO:0000256" key="7">
    <source>
        <dbReference type="ARBA" id="ARBA00023002"/>
    </source>
</evidence>
<dbReference type="Proteomes" id="UP000001054">
    <property type="component" value="Plasmid pNGR234b"/>
</dbReference>
<evidence type="ECO:0000256" key="3">
    <source>
        <dbReference type="ARBA" id="ARBA00006730"/>
    </source>
</evidence>
<dbReference type="Gene3D" id="3.30.9.10">
    <property type="entry name" value="D-Amino Acid Oxidase, subunit A, domain 2"/>
    <property type="match status" value="2"/>
</dbReference>
<evidence type="ECO:0000313" key="14">
    <source>
        <dbReference type="Proteomes" id="UP000001054"/>
    </source>
</evidence>
<dbReference type="GO" id="GO:0009229">
    <property type="term" value="P:thiamine diphosphate biosynthetic process"/>
    <property type="evidence" value="ECO:0007669"/>
    <property type="project" value="UniProtKB-UniPathway"/>
</dbReference>
<dbReference type="KEGG" id="rhi:NGR_b02920"/>
<evidence type="ECO:0000256" key="8">
    <source>
        <dbReference type="ARBA" id="ARBA00039101"/>
    </source>
</evidence>
<name>C3KNU9_SINFN</name>
<dbReference type="InterPro" id="IPR016155">
    <property type="entry name" value="Mopterin_synth/thiamin_S_b"/>
</dbReference>
<evidence type="ECO:0000256" key="9">
    <source>
        <dbReference type="ARBA" id="ARBA00039751"/>
    </source>
</evidence>
<feature type="region of interest" description="Disordered" evidence="11">
    <location>
        <begin position="348"/>
        <end position="370"/>
    </location>
</feature>
<evidence type="ECO:0000313" key="13">
    <source>
        <dbReference type="EMBL" id="ACP21757.1"/>
    </source>
</evidence>
<dbReference type="GO" id="GO:0003884">
    <property type="term" value="F:D-amino-acid oxidase activity"/>
    <property type="evidence" value="ECO:0007669"/>
    <property type="project" value="UniProtKB-EC"/>
</dbReference>
<evidence type="ECO:0000256" key="5">
    <source>
        <dbReference type="ARBA" id="ARBA00022827"/>
    </source>
</evidence>
<keyword evidence="14" id="KW-1185">Reference proteome</keyword>
<dbReference type="InterPro" id="IPR006076">
    <property type="entry name" value="FAD-dep_OxRdtase"/>
</dbReference>
<dbReference type="PANTHER" id="PTHR11530">
    <property type="entry name" value="D-AMINO ACID OXIDASE"/>
    <property type="match status" value="1"/>
</dbReference>
<dbReference type="NCBIfam" id="TIGR01683">
    <property type="entry name" value="thiS"/>
    <property type="match status" value="1"/>
</dbReference>
<evidence type="ECO:0000256" key="4">
    <source>
        <dbReference type="ARBA" id="ARBA00022630"/>
    </source>
</evidence>
<dbReference type="GO" id="GO:0009228">
    <property type="term" value="P:thiamine biosynthetic process"/>
    <property type="evidence" value="ECO:0007669"/>
    <property type="project" value="UniProtKB-KW"/>
</dbReference>
<keyword evidence="7" id="KW-0560">Oxidoreductase</keyword>
<dbReference type="InterPro" id="IPR003749">
    <property type="entry name" value="ThiS/MoaD-like"/>
</dbReference>
<organism evidence="13 14">
    <name type="scientific">Sinorhizobium fredii (strain NBRC 101917 / NGR234)</name>
    <dbReference type="NCBI Taxonomy" id="394"/>
    <lineage>
        <taxon>Bacteria</taxon>
        <taxon>Pseudomonadati</taxon>
        <taxon>Pseudomonadota</taxon>
        <taxon>Alphaproteobacteria</taxon>
        <taxon>Hyphomicrobiales</taxon>
        <taxon>Rhizobiaceae</taxon>
        <taxon>Sinorhizobium/Ensifer group</taxon>
        <taxon>Sinorhizobium</taxon>
    </lineage>
</organism>
<keyword evidence="6" id="KW-0784">Thiamine biosynthesis</keyword>
<dbReference type="GO" id="GO:0071949">
    <property type="term" value="F:FAD binding"/>
    <property type="evidence" value="ECO:0007669"/>
    <property type="project" value="InterPro"/>
</dbReference>
<dbReference type="InterPro" id="IPR012675">
    <property type="entry name" value="Beta-grasp_dom_sf"/>
</dbReference>
<comment type="cofactor">
    <cofactor evidence="1">
        <name>FAD</name>
        <dbReference type="ChEBI" id="CHEBI:57692"/>
    </cofactor>
</comment>
<dbReference type="UniPathway" id="UPA00060"/>
<comment type="similarity">
    <text evidence="3">Belongs to the DAMOX/DASOX family.</text>
</comment>
<dbReference type="InterPro" id="IPR010035">
    <property type="entry name" value="Thi_S"/>
</dbReference>
<keyword evidence="4" id="KW-0285">Flavoprotein</keyword>
<dbReference type="Gene3D" id="3.10.20.30">
    <property type="match status" value="1"/>
</dbReference>
<geneLocation type="plasmid" evidence="14">
    <name>sym pNGR234b</name>
</geneLocation>
<dbReference type="SUPFAM" id="SSF54373">
    <property type="entry name" value="FAD-linked reductases, C-terminal domain"/>
    <property type="match status" value="1"/>
</dbReference>
<dbReference type="HOGENOM" id="CLU_007884_1_0_5"/>
<dbReference type="Gene3D" id="3.50.50.60">
    <property type="entry name" value="FAD/NAD(P)-binding domain"/>
    <property type="match status" value="2"/>
</dbReference>
<reference evidence="13 14" key="2">
    <citation type="journal article" date="2009" name="Appl. Environ. Microbiol.">
        <title>Rhizobium sp. strain NGR234 possesses a remarkable number of secretion systems.</title>
        <authorList>
            <person name="Schmeisser C."/>
            <person name="Liesegang H."/>
            <person name="Krysciak D."/>
            <person name="Bakkou N."/>
            <person name="Le Quere A."/>
            <person name="Wollherr A."/>
            <person name="Heinemeyer I."/>
            <person name="Morgenstern B."/>
            <person name="Pommerening-Roeser A."/>
            <person name="Flores M."/>
            <person name="Palacios R."/>
            <person name="Brenner S."/>
            <person name="Gottschalk G."/>
            <person name="Schmitz R.A."/>
            <person name="Broughton W.J."/>
            <person name="Perret X."/>
            <person name="Strittmatter A.W."/>
            <person name="Streit W.R."/>
        </authorList>
    </citation>
    <scope>NUCLEOTIDE SEQUENCE [LARGE SCALE GENOMIC DNA]</scope>
    <source>
        <strain evidence="14">NBRC 101917 / NGR234</strain>
    </source>
</reference>
<comment type="pathway">
    <text evidence="2">Cofactor biosynthesis; thiamine diphosphate biosynthesis.</text>
</comment>
<dbReference type="Pfam" id="PF01266">
    <property type="entry name" value="DAO"/>
    <property type="match status" value="1"/>
</dbReference>
<dbReference type="InterPro" id="IPR023209">
    <property type="entry name" value="DAO"/>
</dbReference>
<dbReference type="OrthoDB" id="9790035at2"/>
<dbReference type="PATRIC" id="fig|394.7.peg.740"/>
<comment type="catalytic activity">
    <reaction evidence="10">
        <text>a D-alpha-amino acid + O2 + H2O = a 2-oxocarboxylate + H2O2 + NH4(+)</text>
        <dbReference type="Rhea" id="RHEA:21816"/>
        <dbReference type="ChEBI" id="CHEBI:15377"/>
        <dbReference type="ChEBI" id="CHEBI:15379"/>
        <dbReference type="ChEBI" id="CHEBI:16240"/>
        <dbReference type="ChEBI" id="CHEBI:28938"/>
        <dbReference type="ChEBI" id="CHEBI:35179"/>
        <dbReference type="ChEBI" id="CHEBI:59871"/>
        <dbReference type="EC" id="1.4.3.3"/>
    </reaction>
    <physiologicalReaction direction="left-to-right" evidence="10">
        <dbReference type="Rhea" id="RHEA:21817"/>
    </physiologicalReaction>
</comment>
<gene>
    <name evidence="13" type="ordered locus">NGR_b02920</name>
</gene>
<dbReference type="SUPFAM" id="SSF51971">
    <property type="entry name" value="Nucleotide-binding domain"/>
    <property type="match status" value="1"/>
</dbReference>
<dbReference type="PRINTS" id="PR00420">
    <property type="entry name" value="RNGMNOXGNASE"/>
</dbReference>
<dbReference type="EC" id="1.4.3.3" evidence="8"/>
<dbReference type="NCBIfam" id="TIGR02352">
    <property type="entry name" value="thiamin_ThiO"/>
    <property type="match status" value="1"/>
</dbReference>
<keyword evidence="13" id="KW-0614">Plasmid</keyword>
<keyword evidence="5" id="KW-0274">FAD</keyword>
<dbReference type="SUPFAM" id="SSF54285">
    <property type="entry name" value="MoaD/ThiS"/>
    <property type="match status" value="1"/>
</dbReference>
<feature type="region of interest" description="Disordered" evidence="11">
    <location>
        <begin position="320"/>
        <end position="339"/>
    </location>
</feature>
<evidence type="ECO:0000259" key="12">
    <source>
        <dbReference type="Pfam" id="PF01266"/>
    </source>
</evidence>
<feature type="domain" description="FAD dependent oxidoreductase" evidence="12">
    <location>
        <begin position="2"/>
        <end position="313"/>
    </location>
</feature>
<dbReference type="Pfam" id="PF02597">
    <property type="entry name" value="ThiS"/>
    <property type="match status" value="1"/>
</dbReference>
<accession>C3KNU9</accession>
<dbReference type="InterPro" id="IPR036188">
    <property type="entry name" value="FAD/NAD-bd_sf"/>
</dbReference>
<dbReference type="GO" id="GO:0046416">
    <property type="term" value="P:D-amino acid metabolic process"/>
    <property type="evidence" value="ECO:0007669"/>
    <property type="project" value="InterPro"/>
</dbReference>
<reference evidence="14" key="1">
    <citation type="journal article" date="2004" name="J. Bacteriol.">
        <title>An evolutionary hot spot: the pNGR234b replicon of Rhizobium sp. strain NGR234.</title>
        <authorList>
            <person name="Streit W.R."/>
            <person name="Schmitz R.A."/>
            <person name="Perret X."/>
            <person name="Staehelin C."/>
            <person name="Deakin W.J."/>
            <person name="Raasch C."/>
            <person name="Liesegang H."/>
            <person name="Broughton W.J."/>
        </authorList>
    </citation>
    <scope>NUCLEOTIDE SEQUENCE [LARGE SCALE GENOMIC DNA]</scope>
    <source>
        <strain evidence="14">NBRC 101917 / NGR234</strain>
    </source>
</reference>
<dbReference type="EMBL" id="CP000874">
    <property type="protein sequence ID" value="ACP21757.1"/>
    <property type="molecule type" value="Genomic_DNA"/>
</dbReference>
<protein>
    <recommendedName>
        <fullName evidence="9">D-amino-acid oxidase</fullName>
        <ecNumber evidence="8">1.4.3.3</ecNumber>
    </recommendedName>
</protein>
<evidence type="ECO:0000256" key="1">
    <source>
        <dbReference type="ARBA" id="ARBA00001974"/>
    </source>
</evidence>
<evidence type="ECO:0000256" key="2">
    <source>
        <dbReference type="ARBA" id="ARBA00004948"/>
    </source>
</evidence>
<sequence length="458" mass="49079">MRVLIKGAGVAGLTSAHELVARGAEVMVSDPSPGFASAASWYAGGMLAPWCERESAEEAVLTRGIGAADWWEAVLPAGSVHRNGTLVVAPPRDAAELKRFASRTSGFRWIGAEEIGALEPALAGRFRQALFFAEEAHLDPRLALSTLRQGLEAQGVVFSGGPIDEGRFDLTIDCTGAAQIGDIEGLRGVRGEMLYLQTEEVALSRPVRLLHPRIPLYIVPRSGGLFMCGATMIESDDAGPMTARSLMEILNGAYTLHPAFAEARLVETGTGVRPAYADNLPRVSRHESTITVNGLYRHGFLLSPALAEEVAALALGQPCGRPLPNPPPQGGGAKQPLRSPAIFDHRARCKGRDRGGGNAAEEAPPPCGEGLGRGEIRRVWRGMRKGFSERKCPMKFTINGEEHELPATTVADLLLLLEYEGEWLATAVNGELVHGADRARHRLSESDRIEILSPMQGG</sequence>
<evidence type="ECO:0000256" key="10">
    <source>
        <dbReference type="ARBA" id="ARBA00049547"/>
    </source>
</evidence>
<dbReference type="CDD" id="cd00565">
    <property type="entry name" value="Ubl_ThiS"/>
    <property type="match status" value="1"/>
</dbReference>
<evidence type="ECO:0000256" key="11">
    <source>
        <dbReference type="SAM" id="MobiDB-lite"/>
    </source>
</evidence>
<proteinExistence type="inferred from homology"/>
<evidence type="ECO:0000256" key="6">
    <source>
        <dbReference type="ARBA" id="ARBA00022977"/>
    </source>
</evidence>
<dbReference type="AlphaFoldDB" id="C3KNU9"/>
<dbReference type="InterPro" id="IPR012727">
    <property type="entry name" value="Gly_oxidase_ThiO"/>
</dbReference>